<comment type="caution">
    <text evidence="2">The sequence shown here is derived from an EMBL/GenBank/DDBJ whole genome shotgun (WGS) entry which is preliminary data.</text>
</comment>
<keyword evidence="1" id="KW-0732">Signal</keyword>
<name>A0A4S4A309_9FLAO</name>
<dbReference type="AlphaFoldDB" id="A0A4S4A309"/>
<organism evidence="2 3">
    <name type="scientific">Flavobacterium supellecticarium</name>
    <dbReference type="NCBI Taxonomy" id="2565924"/>
    <lineage>
        <taxon>Bacteria</taxon>
        <taxon>Pseudomonadati</taxon>
        <taxon>Bacteroidota</taxon>
        <taxon>Flavobacteriia</taxon>
        <taxon>Flavobacteriales</taxon>
        <taxon>Flavobacteriaceae</taxon>
        <taxon>Flavobacterium</taxon>
    </lineage>
</organism>
<keyword evidence="3" id="KW-1185">Reference proteome</keyword>
<dbReference type="RefSeq" id="WP_136401324.1">
    <property type="nucleotide sequence ID" value="NZ_SSNZ01000001.1"/>
</dbReference>
<dbReference type="EMBL" id="SSNZ01000001">
    <property type="protein sequence ID" value="THF52799.1"/>
    <property type="molecule type" value="Genomic_DNA"/>
</dbReference>
<dbReference type="Proteomes" id="UP000307507">
    <property type="component" value="Unassembled WGS sequence"/>
</dbReference>
<dbReference type="OrthoDB" id="1447950at2"/>
<accession>A0A4S4A309</accession>
<feature type="chain" id="PRO_5020414596" evidence="1">
    <location>
        <begin position="24"/>
        <end position="120"/>
    </location>
</feature>
<evidence type="ECO:0000256" key="1">
    <source>
        <dbReference type="SAM" id="SignalP"/>
    </source>
</evidence>
<evidence type="ECO:0000313" key="3">
    <source>
        <dbReference type="Proteomes" id="UP000307507"/>
    </source>
</evidence>
<reference evidence="2 3" key="1">
    <citation type="submission" date="2019-04" db="EMBL/GenBank/DDBJ databases">
        <title>Flavobacterium sp. nov. isolated from construction timber.</title>
        <authorList>
            <person name="Lin S.-Y."/>
            <person name="Chang C.-T."/>
            <person name="Young C.-C."/>
        </authorList>
    </citation>
    <scope>NUCLEOTIDE SEQUENCE [LARGE SCALE GENOMIC DNA]</scope>
    <source>
        <strain evidence="2 3">CC-CTC003</strain>
    </source>
</reference>
<proteinExistence type="predicted"/>
<feature type="signal peptide" evidence="1">
    <location>
        <begin position="1"/>
        <end position="23"/>
    </location>
</feature>
<sequence length="120" mass="13568">MKSVLLKTVCLLFFTLAPFKMQSQTFNQYYATVDVLNSAGGNPHDFIFSYDVVNGVHTCANNFEIVNNLNVPTSFNFRIYINKALIYTGNVALVAYGRVFFNDAYVNCYSSTFPVEVQVF</sequence>
<evidence type="ECO:0000313" key="2">
    <source>
        <dbReference type="EMBL" id="THF52799.1"/>
    </source>
</evidence>
<protein>
    <submittedName>
        <fullName evidence="2">Uncharacterized protein</fullName>
    </submittedName>
</protein>
<gene>
    <name evidence="2" type="ORF">E6C50_00885</name>
</gene>